<dbReference type="InterPro" id="IPR052194">
    <property type="entry name" value="MESH1"/>
</dbReference>
<reference evidence="1" key="1">
    <citation type="submission" date="2019-01" db="EMBL/GenBank/DDBJ databases">
        <title>Genomic signatures and co-occurrence patterns of the ultra-small Saccharimodia (Patescibacteria phylum) suggest a symbiotic lifestyle.</title>
        <authorList>
            <person name="Lemos L."/>
            <person name="Medeiros J."/>
            <person name="Andreote F."/>
            <person name="Fernandes G."/>
            <person name="Varani A."/>
            <person name="Oliveira G."/>
            <person name="Pylro V."/>
        </authorList>
    </citation>
    <scope>NUCLEOTIDE SEQUENCE [LARGE SCALE GENOMIC DNA]</scope>
    <source>
        <strain evidence="1">AMD02</strain>
    </source>
</reference>
<dbReference type="Gene3D" id="1.10.3210.10">
    <property type="entry name" value="Hypothetical protein af1432"/>
    <property type="match status" value="1"/>
</dbReference>
<gene>
    <name evidence="1" type="ORF">EOT05_00985</name>
</gene>
<dbReference type="Pfam" id="PF13328">
    <property type="entry name" value="HD_4"/>
    <property type="match status" value="1"/>
</dbReference>
<dbReference type="EMBL" id="SCKX01000001">
    <property type="protein sequence ID" value="RWZ78325.1"/>
    <property type="molecule type" value="Genomic_DNA"/>
</dbReference>
<dbReference type="GO" id="GO:0008893">
    <property type="term" value="F:guanosine-3',5'-bis(diphosphate) 3'-diphosphatase activity"/>
    <property type="evidence" value="ECO:0007669"/>
    <property type="project" value="TreeGrafter"/>
</dbReference>
<dbReference type="PANTHER" id="PTHR46246:SF1">
    <property type="entry name" value="GUANOSINE-3',5'-BIS(DIPHOSPHATE) 3'-PYROPHOSPHOHYDROLASE MESH1"/>
    <property type="match status" value="1"/>
</dbReference>
<organism evidence="1 2">
    <name type="scientific">Candidatus Microsaccharimonas sossegonensis</name>
    <dbReference type="NCBI Taxonomy" id="2506948"/>
    <lineage>
        <taxon>Bacteria</taxon>
        <taxon>Candidatus Saccharimonadota</taxon>
        <taxon>Candidatus Saccharimonadia</taxon>
        <taxon>Candidatus Saccharimonadales</taxon>
        <taxon>Candidatus Saccharimonadaceae</taxon>
        <taxon>Candidatus Microsaccharimonas</taxon>
    </lineage>
</organism>
<sequence length="175" mass="19875">MEKMHIAESEYDRHEIERALFFLSNALQDSGHNTKPVLLHSIQVAEMLWERGCPQDVVIAAILHDVVEDTDIAVEDVEKGFGPRIALYVDALTVSDTQDIMQSFARTAELGDDVLSIRAADLIQNSYYYDLAPIEMQKNLKNKFTFFFEAYSEQVIASLAEELRCAYLTNVKNLP</sequence>
<evidence type="ECO:0000313" key="1">
    <source>
        <dbReference type="EMBL" id="RWZ78325.1"/>
    </source>
</evidence>
<name>A0A4Q0AGN7_9BACT</name>
<proteinExistence type="predicted"/>
<dbReference type="Proteomes" id="UP000289257">
    <property type="component" value="Unassembled WGS sequence"/>
</dbReference>
<dbReference type="SUPFAM" id="SSF109604">
    <property type="entry name" value="HD-domain/PDEase-like"/>
    <property type="match status" value="1"/>
</dbReference>
<accession>A0A4Q0AGN7</accession>
<keyword evidence="2" id="KW-1185">Reference proteome</keyword>
<protein>
    <submittedName>
        <fullName evidence="1">HD domain-containing protein</fullName>
    </submittedName>
</protein>
<evidence type="ECO:0000313" key="2">
    <source>
        <dbReference type="Proteomes" id="UP000289257"/>
    </source>
</evidence>
<comment type="caution">
    <text evidence="1">The sequence shown here is derived from an EMBL/GenBank/DDBJ whole genome shotgun (WGS) entry which is preliminary data.</text>
</comment>
<dbReference type="PANTHER" id="PTHR46246">
    <property type="entry name" value="GUANOSINE-3',5'-BIS(DIPHOSPHATE) 3'-PYROPHOSPHOHYDROLASE MESH1"/>
    <property type="match status" value="1"/>
</dbReference>
<dbReference type="AlphaFoldDB" id="A0A4Q0AGN7"/>